<evidence type="ECO:0000256" key="2">
    <source>
        <dbReference type="SAM" id="Phobius"/>
    </source>
</evidence>
<feature type="compositionally biased region" description="Low complexity" evidence="1">
    <location>
        <begin position="765"/>
        <end position="787"/>
    </location>
</feature>
<keyword evidence="2" id="KW-0812">Transmembrane</keyword>
<gene>
    <name evidence="3" type="ORF">N7476_006675</name>
</gene>
<feature type="region of interest" description="Disordered" evidence="1">
    <location>
        <begin position="572"/>
        <end position="596"/>
    </location>
</feature>
<name>A0A9W9U590_9EURO</name>
<feature type="transmembrane region" description="Helical" evidence="2">
    <location>
        <begin position="467"/>
        <end position="489"/>
    </location>
</feature>
<feature type="compositionally biased region" description="Basic and acidic residues" evidence="1">
    <location>
        <begin position="1"/>
        <end position="17"/>
    </location>
</feature>
<proteinExistence type="predicted"/>
<feature type="region of interest" description="Disordered" evidence="1">
    <location>
        <begin position="1"/>
        <end position="29"/>
    </location>
</feature>
<protein>
    <submittedName>
        <fullName evidence="3">Uncharacterized protein</fullName>
    </submittedName>
</protein>
<sequence length="880" mass="94865">MTEWWNDDKDQDLKSPDGIEQSRSLDIKDDATISNPKRKTTHSFMLGGRSIQGEAAEYYQACAHELFSKTPYFECYNHICSITPPHVIASRQAADGAEAGEMRDRGLILAEAGIGVPKSQETSNETATSRGLLIDVDSPNPEALKETGHNRNAPSPTATSGSESWRSSFPDDHEKSLPEPPKEVSKGVPEVSREVLPEPQRAPAPTPIFQEPKAPSPPPLLEMSREPTPAPAPVPVPESAPAPAPPQIINHYHYPPVSAAVQPQTVTVERAIPHYIPVFPPYNGMSEQPPPPRSMPTPMPISEEPVPEVPRESSAPHHQLSSSKWPWQQGGAQQPPQEPIHGPTHEPEGQARGMLTQEPTPISPAFQRAAGGPGAIPMSDVNAPAPAYSQYPREAPLPPRYDLHPAPGAGVMNPTGLPGPGEAQRRRLEREDTAGKKFGGLWRGRGCFSNKGCFGRPGREGRLRRRWYFALCSIFLIIVVLAIVLALTLTHKGDSTPVQSTWLNLTGYPPMPTGIATIAGTETQTAKSTCISPSTLWSCDLPPAQESANTPYAADNPSFRVEIRFRNGTYTNSTDTVTSTSTRKLRRDSGLYTSEPAAPSLADQAFIGNTTDGNSVPYAGEATPFYMTLLSPIHLSTKSLFRRSSTTTSTNLSTIIPAPDEDSDGAAAAAVLYPLPESQPIRLYNRGQSDEHYGFYTYYDKSIFLASRASLNGSLTDTDPSDQSGGVSRSSAKARCTWSQTRFLVQIWTQPGKMGYDLLSPSNGTSTSSSATPTSTSSTATSSSSATDYTRPGSFPYPVTITVDRHGGDADTKLVYCYAIEENGHYNVSDSKLQAEYRGIGGTWTNPANGNDVSGNSTYGGIDGGTGGCECQWVNWISTS</sequence>
<feature type="compositionally biased region" description="Polar residues" evidence="1">
    <location>
        <begin position="119"/>
        <end position="129"/>
    </location>
</feature>
<feature type="compositionally biased region" description="Low complexity" evidence="1">
    <location>
        <begin position="325"/>
        <end position="335"/>
    </location>
</feature>
<feature type="compositionally biased region" description="Pro residues" evidence="1">
    <location>
        <begin position="228"/>
        <end position="246"/>
    </location>
</feature>
<comment type="caution">
    <text evidence="3">The sequence shown here is derived from an EMBL/GenBank/DDBJ whole genome shotgun (WGS) entry which is preliminary data.</text>
</comment>
<feature type="compositionally biased region" description="Low complexity" evidence="1">
    <location>
        <begin position="572"/>
        <end position="582"/>
    </location>
</feature>
<evidence type="ECO:0000313" key="4">
    <source>
        <dbReference type="Proteomes" id="UP001147746"/>
    </source>
</evidence>
<keyword evidence="2" id="KW-0472">Membrane</keyword>
<feature type="region of interest" description="Disordered" evidence="1">
    <location>
        <begin position="283"/>
        <end position="400"/>
    </location>
</feature>
<reference evidence="3" key="1">
    <citation type="submission" date="2022-12" db="EMBL/GenBank/DDBJ databases">
        <authorList>
            <person name="Petersen C."/>
        </authorList>
    </citation>
    <scope>NUCLEOTIDE SEQUENCE</scope>
    <source>
        <strain evidence="3">IBT 21472</strain>
    </source>
</reference>
<organism evidence="3 4">
    <name type="scientific">Penicillium atrosanguineum</name>
    <dbReference type="NCBI Taxonomy" id="1132637"/>
    <lineage>
        <taxon>Eukaryota</taxon>
        <taxon>Fungi</taxon>
        <taxon>Dikarya</taxon>
        <taxon>Ascomycota</taxon>
        <taxon>Pezizomycotina</taxon>
        <taxon>Eurotiomycetes</taxon>
        <taxon>Eurotiomycetidae</taxon>
        <taxon>Eurotiales</taxon>
        <taxon>Aspergillaceae</taxon>
        <taxon>Penicillium</taxon>
    </lineage>
</organism>
<accession>A0A9W9U590</accession>
<feature type="region of interest" description="Disordered" evidence="1">
    <location>
        <begin position="759"/>
        <end position="789"/>
    </location>
</feature>
<feature type="compositionally biased region" description="Pro residues" evidence="1">
    <location>
        <begin position="288"/>
        <end position="299"/>
    </location>
</feature>
<feature type="compositionally biased region" description="Basic and acidic residues" evidence="1">
    <location>
        <begin position="169"/>
        <end position="196"/>
    </location>
</feature>
<keyword evidence="4" id="KW-1185">Reference proteome</keyword>
<dbReference type="Proteomes" id="UP001147746">
    <property type="component" value="Unassembled WGS sequence"/>
</dbReference>
<dbReference type="AlphaFoldDB" id="A0A9W9U590"/>
<reference evidence="3" key="2">
    <citation type="journal article" date="2023" name="IMA Fungus">
        <title>Comparative genomic study of the Penicillium genus elucidates a diverse pangenome and 15 lateral gene transfer events.</title>
        <authorList>
            <person name="Petersen C."/>
            <person name="Sorensen T."/>
            <person name="Nielsen M.R."/>
            <person name="Sondergaard T.E."/>
            <person name="Sorensen J.L."/>
            <person name="Fitzpatrick D.A."/>
            <person name="Frisvad J.C."/>
            <person name="Nielsen K.L."/>
        </authorList>
    </citation>
    <scope>NUCLEOTIDE SEQUENCE</scope>
    <source>
        <strain evidence="3">IBT 21472</strain>
    </source>
</reference>
<feature type="compositionally biased region" description="Polar residues" evidence="1">
    <location>
        <begin position="150"/>
        <end position="167"/>
    </location>
</feature>
<evidence type="ECO:0000313" key="3">
    <source>
        <dbReference type="EMBL" id="KAJ5316368.1"/>
    </source>
</evidence>
<evidence type="ECO:0000256" key="1">
    <source>
        <dbReference type="SAM" id="MobiDB-lite"/>
    </source>
</evidence>
<dbReference type="EMBL" id="JAPZBO010000005">
    <property type="protein sequence ID" value="KAJ5316368.1"/>
    <property type="molecule type" value="Genomic_DNA"/>
</dbReference>
<keyword evidence="2" id="KW-1133">Transmembrane helix</keyword>
<feature type="region of interest" description="Disordered" evidence="1">
    <location>
        <begin position="113"/>
        <end position="247"/>
    </location>
</feature>